<dbReference type="Proteomes" id="UP000240572">
    <property type="component" value="Unassembled WGS sequence"/>
</dbReference>
<dbReference type="GO" id="GO:0006508">
    <property type="term" value="P:proteolysis"/>
    <property type="evidence" value="ECO:0007669"/>
    <property type="project" value="InterPro"/>
</dbReference>
<dbReference type="Pfam" id="PF03572">
    <property type="entry name" value="Peptidase_S41"/>
    <property type="match status" value="1"/>
</dbReference>
<proteinExistence type="predicted"/>
<feature type="domain" description="Secretion system C-terminal sorting" evidence="3">
    <location>
        <begin position="565"/>
        <end position="640"/>
    </location>
</feature>
<dbReference type="OrthoDB" id="5379939at2"/>
<keyword evidence="5" id="KW-1185">Reference proteome</keyword>
<evidence type="ECO:0000313" key="5">
    <source>
        <dbReference type="Proteomes" id="UP000240572"/>
    </source>
</evidence>
<dbReference type="GO" id="GO:0008236">
    <property type="term" value="F:serine-type peptidase activity"/>
    <property type="evidence" value="ECO:0007669"/>
    <property type="project" value="InterPro"/>
</dbReference>
<gene>
    <name evidence="4" type="ORF">B0I18_104232</name>
</gene>
<dbReference type="EMBL" id="PYGD01000004">
    <property type="protein sequence ID" value="PSK92134.1"/>
    <property type="molecule type" value="Genomic_DNA"/>
</dbReference>
<sequence>MKRRTTFYRSLVLLCLCLLAGTGTRAQPVPDNTEGRLWRLAKTWGYVRYYHPGVCTLNWDSLLYAQVPLVESATTNAAFNDHMLAMLEYAGQIPAAQATVAPVADTNLNLDLGWVSDTVFSPQVRAFLDTFKSRAGRNLALGCLHDDFNILVGIAKDTVKLPANYNDPAFRLTTAIHYWNLVNYLAPYRSLADYSWDKALFDAITPVKDALDEERFLFALAGMQARMDDSHGSFSNLLNRYWGTYNPGIAVKRVENKYVVMMIKDSTWGIQPGDVLTHINGSPVDSFVGAGKRLMAYSNDDGLYRNVSRILFKGMNNTLVNLELRNAAGQAYNKSLTRNMDLDTWTSWRQNLPQQAWRVLCNGYGYAHIGMLNEDNIDSMYDALKDRPGIVFDSRTYPNFSFLELYRRFMTGPVHSANIFEPDRFSPGLYRVKSDAGNYNFTNPQAYNGKIFFIVNEETQSASECMVQYMRRAPGVRVVGTQTAGADGNVNMFSLPGGNHTLYFTAIGYYYHDWYQCQRNGLRIDEVVPQTIAGIRAGKDEQLEYITGCTTGIKGGAGQAPEILVYPNPAGKLLYIDLQLRQATQLHGRVTDMTGRLLMTVDFGKAGAGRATHTLELGGLAPGLYLLQISTDTGQSQTLKISVQG</sequence>
<dbReference type="SUPFAM" id="SSF52096">
    <property type="entry name" value="ClpP/crotonase"/>
    <property type="match status" value="1"/>
</dbReference>
<evidence type="ECO:0000313" key="4">
    <source>
        <dbReference type="EMBL" id="PSK92134.1"/>
    </source>
</evidence>
<protein>
    <submittedName>
        <fullName evidence="4">Putative secreted protein (Por secretion system target)</fullName>
    </submittedName>
</protein>
<dbReference type="InterPro" id="IPR026444">
    <property type="entry name" value="Secre_tail"/>
</dbReference>
<reference evidence="4 5" key="1">
    <citation type="submission" date="2018-03" db="EMBL/GenBank/DDBJ databases">
        <title>Genomic Encyclopedia of Type Strains, Phase III (KMG-III): the genomes of soil and plant-associated and newly described type strains.</title>
        <authorList>
            <person name="Whitman W."/>
        </authorList>
    </citation>
    <scope>NUCLEOTIDE SEQUENCE [LARGE SCALE GENOMIC DNA]</scope>
    <source>
        <strain evidence="4 5">CGMCC 1.12700</strain>
    </source>
</reference>
<organism evidence="4 5">
    <name type="scientific">Taibaiella chishuiensis</name>
    <dbReference type="NCBI Taxonomy" id="1434707"/>
    <lineage>
        <taxon>Bacteria</taxon>
        <taxon>Pseudomonadati</taxon>
        <taxon>Bacteroidota</taxon>
        <taxon>Chitinophagia</taxon>
        <taxon>Chitinophagales</taxon>
        <taxon>Chitinophagaceae</taxon>
        <taxon>Taibaiella</taxon>
    </lineage>
</organism>
<dbReference type="RefSeq" id="WP_106523199.1">
    <property type="nucleotide sequence ID" value="NZ_PYGD01000004.1"/>
</dbReference>
<dbReference type="Gene3D" id="3.90.226.10">
    <property type="entry name" value="2-enoyl-CoA Hydratase, Chain A, domain 1"/>
    <property type="match status" value="1"/>
</dbReference>
<feature type="signal peptide" evidence="1">
    <location>
        <begin position="1"/>
        <end position="26"/>
    </location>
</feature>
<feature type="domain" description="Tail specific protease" evidence="2">
    <location>
        <begin position="440"/>
        <end position="526"/>
    </location>
</feature>
<dbReference type="Pfam" id="PF18962">
    <property type="entry name" value="Por_Secre_tail"/>
    <property type="match status" value="1"/>
</dbReference>
<evidence type="ECO:0000259" key="2">
    <source>
        <dbReference type="Pfam" id="PF03572"/>
    </source>
</evidence>
<accession>A0A2P8D4I7</accession>
<name>A0A2P8D4I7_9BACT</name>
<dbReference type="InterPro" id="IPR005151">
    <property type="entry name" value="Tail-specific_protease"/>
</dbReference>
<comment type="caution">
    <text evidence="4">The sequence shown here is derived from an EMBL/GenBank/DDBJ whole genome shotgun (WGS) entry which is preliminary data.</text>
</comment>
<dbReference type="NCBIfam" id="TIGR04183">
    <property type="entry name" value="Por_Secre_tail"/>
    <property type="match status" value="1"/>
</dbReference>
<keyword evidence="1" id="KW-0732">Signal</keyword>
<evidence type="ECO:0000259" key="3">
    <source>
        <dbReference type="Pfam" id="PF18962"/>
    </source>
</evidence>
<evidence type="ECO:0000256" key="1">
    <source>
        <dbReference type="SAM" id="SignalP"/>
    </source>
</evidence>
<dbReference type="AlphaFoldDB" id="A0A2P8D4I7"/>
<feature type="chain" id="PRO_5015107442" evidence="1">
    <location>
        <begin position="27"/>
        <end position="645"/>
    </location>
</feature>
<dbReference type="InterPro" id="IPR029045">
    <property type="entry name" value="ClpP/crotonase-like_dom_sf"/>
</dbReference>